<evidence type="ECO:0000259" key="7">
    <source>
        <dbReference type="Pfam" id="PF01029"/>
    </source>
</evidence>
<dbReference type="InterPro" id="IPR035926">
    <property type="entry name" value="NusB-like_sf"/>
</dbReference>
<name>A0A4Q0I5P0_9FIRM</name>
<evidence type="ECO:0000256" key="2">
    <source>
        <dbReference type="ARBA" id="ARBA00022814"/>
    </source>
</evidence>
<keyword evidence="4 6" id="KW-0805">Transcription regulation</keyword>
<accession>A0A4Q0I5P0</accession>
<evidence type="ECO:0000256" key="3">
    <source>
        <dbReference type="ARBA" id="ARBA00022884"/>
    </source>
</evidence>
<dbReference type="InterPro" id="IPR011605">
    <property type="entry name" value="NusB_fam"/>
</dbReference>
<evidence type="ECO:0000313" key="9">
    <source>
        <dbReference type="Proteomes" id="UP000289166"/>
    </source>
</evidence>
<keyword evidence="2 6" id="KW-0889">Transcription antitermination</keyword>
<comment type="function">
    <text evidence="6">Involved in transcription antitermination. Required for transcription of ribosomal RNA (rRNA) genes. Binds specifically to the boxA antiterminator sequence of the ribosomal RNA (rrn) operons.</text>
</comment>
<dbReference type="Pfam" id="PF01029">
    <property type="entry name" value="NusB"/>
    <property type="match status" value="1"/>
</dbReference>
<dbReference type="Gene3D" id="1.10.940.10">
    <property type="entry name" value="NusB-like"/>
    <property type="match status" value="1"/>
</dbReference>
<sequence length="143" mass="16370">MGRRASREIAMKLLYQLEIQKDSKEEQVSNTLEQHDLNDKDREYTLDIVDGVFDNREEIDRTIEKYSKGWRLSRISKVDLAILRLGIYEICYRKDIPFTVSINEAVELAKNYSGEESGSFVNGILGKVAKVKLLPVDGNEDNG</sequence>
<proteinExistence type="inferred from homology"/>
<dbReference type="Proteomes" id="UP000289166">
    <property type="component" value="Unassembled WGS sequence"/>
</dbReference>
<dbReference type="AlphaFoldDB" id="A0A4Q0I5P0"/>
<dbReference type="GO" id="GO:0003723">
    <property type="term" value="F:RNA binding"/>
    <property type="evidence" value="ECO:0007669"/>
    <property type="project" value="UniProtKB-UniRule"/>
</dbReference>
<evidence type="ECO:0000256" key="5">
    <source>
        <dbReference type="ARBA" id="ARBA00023163"/>
    </source>
</evidence>
<evidence type="ECO:0000256" key="4">
    <source>
        <dbReference type="ARBA" id="ARBA00023015"/>
    </source>
</evidence>
<dbReference type="OrthoDB" id="9811381at2"/>
<dbReference type="HAMAP" id="MF_00073">
    <property type="entry name" value="NusB"/>
    <property type="match status" value="1"/>
</dbReference>
<evidence type="ECO:0000313" key="8">
    <source>
        <dbReference type="EMBL" id="RXE59673.1"/>
    </source>
</evidence>
<dbReference type="PANTHER" id="PTHR11078:SF3">
    <property type="entry name" value="ANTITERMINATION NUSB DOMAIN-CONTAINING PROTEIN"/>
    <property type="match status" value="1"/>
</dbReference>
<keyword evidence="5 6" id="KW-0804">Transcription</keyword>
<gene>
    <name evidence="6 8" type="primary">nusB</name>
    <name evidence="8" type="ORF">EFD62_04980</name>
</gene>
<dbReference type="SUPFAM" id="SSF48013">
    <property type="entry name" value="NusB-like"/>
    <property type="match status" value="1"/>
</dbReference>
<dbReference type="PANTHER" id="PTHR11078">
    <property type="entry name" value="N UTILIZATION SUBSTANCE PROTEIN B-RELATED"/>
    <property type="match status" value="1"/>
</dbReference>
<dbReference type="GO" id="GO:0031564">
    <property type="term" value="P:transcription antitermination"/>
    <property type="evidence" value="ECO:0007669"/>
    <property type="project" value="UniProtKB-KW"/>
</dbReference>
<dbReference type="NCBIfam" id="TIGR01951">
    <property type="entry name" value="nusB"/>
    <property type="match status" value="1"/>
</dbReference>
<comment type="caution">
    <text evidence="8">The sequence shown here is derived from an EMBL/GenBank/DDBJ whole genome shotgun (WGS) entry which is preliminary data.</text>
</comment>
<dbReference type="GO" id="GO:0005829">
    <property type="term" value="C:cytosol"/>
    <property type="evidence" value="ECO:0007669"/>
    <property type="project" value="TreeGrafter"/>
</dbReference>
<dbReference type="InterPro" id="IPR006027">
    <property type="entry name" value="NusB_RsmB_TIM44"/>
</dbReference>
<dbReference type="EMBL" id="RLII01000004">
    <property type="protein sequence ID" value="RXE59673.1"/>
    <property type="molecule type" value="Genomic_DNA"/>
</dbReference>
<keyword evidence="9" id="KW-1185">Reference proteome</keyword>
<dbReference type="RefSeq" id="WP_069193639.1">
    <property type="nucleotide sequence ID" value="NZ_RLII01000004.1"/>
</dbReference>
<protein>
    <recommendedName>
        <fullName evidence="6">Transcription antitermination protein NusB</fullName>
    </recommendedName>
    <alternativeName>
        <fullName evidence="6">Antitermination factor NusB</fullName>
    </alternativeName>
</protein>
<dbReference type="CDD" id="cd00619">
    <property type="entry name" value="Terminator_NusB"/>
    <property type="match status" value="1"/>
</dbReference>
<organism evidence="8 9">
    <name type="scientific">Acetivibrio mesophilus</name>
    <dbReference type="NCBI Taxonomy" id="2487273"/>
    <lineage>
        <taxon>Bacteria</taxon>
        <taxon>Bacillati</taxon>
        <taxon>Bacillota</taxon>
        <taxon>Clostridia</taxon>
        <taxon>Eubacteriales</taxon>
        <taxon>Oscillospiraceae</taxon>
        <taxon>Acetivibrio</taxon>
    </lineage>
</organism>
<evidence type="ECO:0000256" key="1">
    <source>
        <dbReference type="ARBA" id="ARBA00005952"/>
    </source>
</evidence>
<reference evidence="9" key="1">
    <citation type="submission" date="2018-11" db="EMBL/GenBank/DDBJ databases">
        <title>Genome sequencing of a novel mesophilic and cellulolytic organism within the genus Hungateiclostridium.</title>
        <authorList>
            <person name="Rettenmaier R."/>
            <person name="Liebl W."/>
            <person name="Zverlov V."/>
        </authorList>
    </citation>
    <scope>NUCLEOTIDE SEQUENCE [LARGE SCALE GENOMIC DNA]</scope>
    <source>
        <strain evidence="9">N2K1</strain>
    </source>
</reference>
<evidence type="ECO:0000256" key="6">
    <source>
        <dbReference type="HAMAP-Rule" id="MF_00073"/>
    </source>
</evidence>
<feature type="domain" description="NusB/RsmB/TIM44" evidence="7">
    <location>
        <begin position="5"/>
        <end position="130"/>
    </location>
</feature>
<keyword evidence="3 6" id="KW-0694">RNA-binding</keyword>
<comment type="similarity">
    <text evidence="1 6">Belongs to the NusB family.</text>
</comment>
<dbReference type="GO" id="GO:0006353">
    <property type="term" value="P:DNA-templated transcription termination"/>
    <property type="evidence" value="ECO:0007669"/>
    <property type="project" value="UniProtKB-UniRule"/>
</dbReference>